<dbReference type="PANTHER" id="PTHR43649:SF34">
    <property type="entry name" value="ABC TRANSPORTER PERIPLASMIC-BINDING PROTEIN YCJN-RELATED"/>
    <property type="match status" value="1"/>
</dbReference>
<comment type="similarity">
    <text evidence="1">Belongs to the bacterial solute-binding protein 1 family.</text>
</comment>
<dbReference type="Proteomes" id="UP000193920">
    <property type="component" value="Unassembled WGS sequence"/>
</dbReference>
<dbReference type="SUPFAM" id="SSF53850">
    <property type="entry name" value="Periplasmic binding protein-like II"/>
    <property type="match status" value="1"/>
</dbReference>
<reference evidence="5 6" key="1">
    <citation type="submission" date="2016-08" db="EMBL/GenBank/DDBJ databases">
        <title>A Parts List for Fungal Cellulosomes Revealed by Comparative Genomics.</title>
        <authorList>
            <consortium name="DOE Joint Genome Institute"/>
            <person name="Haitjema C.H."/>
            <person name="Gilmore S.P."/>
            <person name="Henske J.K."/>
            <person name="Solomon K.V."/>
            <person name="De Groot R."/>
            <person name="Kuo A."/>
            <person name="Mondo S.J."/>
            <person name="Salamov A.A."/>
            <person name="Labutti K."/>
            <person name="Zhao Z."/>
            <person name="Chiniquy J."/>
            <person name="Barry K."/>
            <person name="Brewer H.M."/>
            <person name="Purvine S.O."/>
            <person name="Wright A.T."/>
            <person name="Boxma B."/>
            <person name="Van Alen T."/>
            <person name="Hackstein J.H."/>
            <person name="Baker S.E."/>
            <person name="Grigoriev I.V."/>
            <person name="O'Malley M.A."/>
        </authorList>
    </citation>
    <scope>NUCLEOTIDE SEQUENCE [LARGE SCALE GENOMIC DNA]</scope>
    <source>
        <strain evidence="5 6">G1</strain>
    </source>
</reference>
<dbReference type="AlphaFoldDB" id="A0A1Y2F488"/>
<keyword evidence="2" id="KW-0813">Transport</keyword>
<keyword evidence="6" id="KW-1185">Reference proteome</keyword>
<comment type="caution">
    <text evidence="5">The sequence shown here is derived from an EMBL/GenBank/DDBJ whole genome shotgun (WGS) entry which is preliminary data.</text>
</comment>
<dbReference type="Gene3D" id="3.40.190.10">
    <property type="entry name" value="Periplasmic binding protein-like II"/>
    <property type="match status" value="1"/>
</dbReference>
<dbReference type="EMBL" id="MCOG01000016">
    <property type="protein sequence ID" value="ORY78682.1"/>
    <property type="molecule type" value="Genomic_DNA"/>
</dbReference>
<sequence length="199" mass="23237">MNYLIFNLIFLLALIKKICFAIQLNGIVFAYIEELQYYTIFANKFNEYTRNNNIDINLHIELYTPNNSTSYVNDYGSTLEALLNKGSTKYDLIFYDTMYSPRYSNLLEDLRYWLPEEHISMYSSGIASQSCTYKGKWVGLPFYVSYSILYSNSKLLNKYGKEIPETWDELIETGSYILKNEIKNGNYDLIGYNGLFPGK</sequence>
<evidence type="ECO:0008006" key="7">
    <source>
        <dbReference type="Google" id="ProtNLM"/>
    </source>
</evidence>
<dbReference type="InterPro" id="IPR050490">
    <property type="entry name" value="Bact_solute-bd_prot1"/>
</dbReference>
<protein>
    <recommendedName>
        <fullName evidence="7">Periplasmic binding protein-like II</fullName>
    </recommendedName>
</protein>
<evidence type="ECO:0000256" key="2">
    <source>
        <dbReference type="ARBA" id="ARBA00022448"/>
    </source>
</evidence>
<keyword evidence="3 4" id="KW-0732">Signal</keyword>
<dbReference type="PANTHER" id="PTHR43649">
    <property type="entry name" value="ARABINOSE-BINDING PROTEIN-RELATED"/>
    <property type="match status" value="1"/>
</dbReference>
<evidence type="ECO:0000313" key="5">
    <source>
        <dbReference type="EMBL" id="ORY78682.1"/>
    </source>
</evidence>
<evidence type="ECO:0000256" key="3">
    <source>
        <dbReference type="ARBA" id="ARBA00022729"/>
    </source>
</evidence>
<evidence type="ECO:0000256" key="4">
    <source>
        <dbReference type="SAM" id="SignalP"/>
    </source>
</evidence>
<dbReference type="Pfam" id="PF01547">
    <property type="entry name" value="SBP_bac_1"/>
    <property type="match status" value="1"/>
</dbReference>
<organism evidence="5 6">
    <name type="scientific">Neocallimastix californiae</name>
    <dbReference type="NCBI Taxonomy" id="1754190"/>
    <lineage>
        <taxon>Eukaryota</taxon>
        <taxon>Fungi</taxon>
        <taxon>Fungi incertae sedis</taxon>
        <taxon>Chytridiomycota</taxon>
        <taxon>Chytridiomycota incertae sedis</taxon>
        <taxon>Neocallimastigomycetes</taxon>
        <taxon>Neocallimastigales</taxon>
        <taxon>Neocallimastigaceae</taxon>
        <taxon>Neocallimastix</taxon>
    </lineage>
</organism>
<feature type="signal peptide" evidence="4">
    <location>
        <begin position="1"/>
        <end position="21"/>
    </location>
</feature>
<dbReference type="InterPro" id="IPR006059">
    <property type="entry name" value="SBP"/>
</dbReference>
<feature type="chain" id="PRO_5011001019" description="Periplasmic binding protein-like II" evidence="4">
    <location>
        <begin position="22"/>
        <end position="199"/>
    </location>
</feature>
<dbReference type="STRING" id="1754190.A0A1Y2F488"/>
<evidence type="ECO:0000313" key="6">
    <source>
        <dbReference type="Proteomes" id="UP000193920"/>
    </source>
</evidence>
<accession>A0A1Y2F488</accession>
<dbReference type="OrthoDB" id="2150257at2759"/>
<proteinExistence type="inferred from homology"/>
<gene>
    <name evidence="5" type="ORF">LY90DRAFT_500866</name>
</gene>
<name>A0A1Y2F488_9FUNG</name>
<evidence type="ECO:0000256" key="1">
    <source>
        <dbReference type="ARBA" id="ARBA00008520"/>
    </source>
</evidence>